<dbReference type="Pfam" id="PF00241">
    <property type="entry name" value="Cofilin_ADF"/>
    <property type="match status" value="1"/>
</dbReference>
<protein>
    <submittedName>
        <fullName evidence="2">Drebrin-like protein B</fullName>
    </submittedName>
</protein>
<reference evidence="2" key="1">
    <citation type="submission" date="2020-07" db="EMBL/GenBank/DDBJ databases">
        <title>Multicomponent nature underlies the extraordinary mechanical properties of spider dragline silk.</title>
        <authorList>
            <person name="Kono N."/>
            <person name="Nakamura H."/>
            <person name="Mori M."/>
            <person name="Yoshida Y."/>
            <person name="Ohtoshi R."/>
            <person name="Malay A.D."/>
            <person name="Moran D.A.P."/>
            <person name="Tomita M."/>
            <person name="Numata K."/>
            <person name="Arakawa K."/>
        </authorList>
    </citation>
    <scope>NUCLEOTIDE SEQUENCE</scope>
</reference>
<dbReference type="GO" id="GO:0030833">
    <property type="term" value="P:regulation of actin filament polymerization"/>
    <property type="evidence" value="ECO:0007669"/>
    <property type="project" value="TreeGrafter"/>
</dbReference>
<proteinExistence type="predicted"/>
<dbReference type="GO" id="GO:0051015">
    <property type="term" value="F:actin filament binding"/>
    <property type="evidence" value="ECO:0007669"/>
    <property type="project" value="TreeGrafter"/>
</dbReference>
<comment type="caution">
    <text evidence="2">The sequence shown here is derived from an EMBL/GenBank/DDBJ whole genome shotgun (WGS) entry which is preliminary data.</text>
</comment>
<dbReference type="SUPFAM" id="SSF55753">
    <property type="entry name" value="Actin depolymerizing proteins"/>
    <property type="match status" value="1"/>
</dbReference>
<dbReference type="GO" id="GO:0030864">
    <property type="term" value="C:cortical actin cytoskeleton"/>
    <property type="evidence" value="ECO:0007669"/>
    <property type="project" value="TreeGrafter"/>
</dbReference>
<feature type="domain" description="ADF-H" evidence="1">
    <location>
        <begin position="2"/>
        <end position="84"/>
    </location>
</feature>
<dbReference type="GO" id="GO:0030027">
    <property type="term" value="C:lamellipodium"/>
    <property type="evidence" value="ECO:0007669"/>
    <property type="project" value="TreeGrafter"/>
</dbReference>
<dbReference type="OrthoDB" id="6420781at2759"/>
<evidence type="ECO:0000259" key="1">
    <source>
        <dbReference type="PROSITE" id="PS51263"/>
    </source>
</evidence>
<dbReference type="AlphaFoldDB" id="A0A8X6GYP7"/>
<name>A0A8X6GYP7_TRICU</name>
<evidence type="ECO:0000313" key="3">
    <source>
        <dbReference type="Proteomes" id="UP000887116"/>
    </source>
</evidence>
<gene>
    <name evidence="2" type="primary">dbnl-b</name>
    <name evidence="2" type="ORF">TNCT_82131</name>
</gene>
<dbReference type="GO" id="GO:0030427">
    <property type="term" value="C:site of polarized growth"/>
    <property type="evidence" value="ECO:0007669"/>
    <property type="project" value="TreeGrafter"/>
</dbReference>
<dbReference type="InterPro" id="IPR002108">
    <property type="entry name" value="ADF-H"/>
</dbReference>
<dbReference type="Proteomes" id="UP000887116">
    <property type="component" value="Unassembled WGS sequence"/>
</dbReference>
<dbReference type="PROSITE" id="PS51263">
    <property type="entry name" value="ADF_H"/>
    <property type="match status" value="1"/>
</dbReference>
<dbReference type="Gene3D" id="3.40.20.10">
    <property type="entry name" value="Severin"/>
    <property type="match status" value="1"/>
</dbReference>
<accession>A0A8X6GYP7</accession>
<dbReference type="GO" id="GO:0048812">
    <property type="term" value="P:neuron projection morphogenesis"/>
    <property type="evidence" value="ECO:0007669"/>
    <property type="project" value="TreeGrafter"/>
</dbReference>
<dbReference type="GO" id="GO:0045773">
    <property type="term" value="P:positive regulation of axon extension"/>
    <property type="evidence" value="ECO:0007669"/>
    <property type="project" value="TreeGrafter"/>
</dbReference>
<dbReference type="InterPro" id="IPR029006">
    <property type="entry name" value="ADF-H/Gelsolin-like_dom_sf"/>
</dbReference>
<dbReference type="GO" id="GO:0014069">
    <property type="term" value="C:postsynaptic density"/>
    <property type="evidence" value="ECO:0007669"/>
    <property type="project" value="TreeGrafter"/>
</dbReference>
<dbReference type="GO" id="GO:0098974">
    <property type="term" value="P:postsynaptic actin cytoskeleton organization"/>
    <property type="evidence" value="ECO:0007669"/>
    <property type="project" value="TreeGrafter"/>
</dbReference>
<organism evidence="2 3">
    <name type="scientific">Trichonephila clavata</name>
    <name type="common">Joro spider</name>
    <name type="synonym">Nephila clavata</name>
    <dbReference type="NCBI Taxonomy" id="2740835"/>
    <lineage>
        <taxon>Eukaryota</taxon>
        <taxon>Metazoa</taxon>
        <taxon>Ecdysozoa</taxon>
        <taxon>Arthropoda</taxon>
        <taxon>Chelicerata</taxon>
        <taxon>Arachnida</taxon>
        <taxon>Araneae</taxon>
        <taxon>Araneomorphae</taxon>
        <taxon>Entelegynae</taxon>
        <taxon>Araneoidea</taxon>
        <taxon>Nephilidae</taxon>
        <taxon>Trichonephila</taxon>
    </lineage>
</organism>
<sequence>MSVNLTKHKTALLTAWKDVVDEKSATDWALFGYEKQSNDLCVVETGDGGLEELVDELNSGKVMYAFCKVTCPNTGLPKFVFINW</sequence>
<dbReference type="PANTHER" id="PTHR10829:SF25">
    <property type="entry name" value="DREBRIN-LIKE PROTEIN"/>
    <property type="match status" value="1"/>
</dbReference>
<keyword evidence="3" id="KW-1185">Reference proteome</keyword>
<dbReference type="EMBL" id="BMAO01036918">
    <property type="protein sequence ID" value="GFR14011.1"/>
    <property type="molecule type" value="Genomic_DNA"/>
</dbReference>
<feature type="non-terminal residue" evidence="2">
    <location>
        <position position="1"/>
    </location>
</feature>
<dbReference type="PANTHER" id="PTHR10829">
    <property type="entry name" value="CORTACTIN AND DREBRIN"/>
    <property type="match status" value="1"/>
</dbReference>
<dbReference type="GO" id="GO:0045211">
    <property type="term" value="C:postsynaptic membrane"/>
    <property type="evidence" value="ECO:0007669"/>
    <property type="project" value="TreeGrafter"/>
</dbReference>
<dbReference type="GO" id="GO:0030425">
    <property type="term" value="C:dendrite"/>
    <property type="evidence" value="ECO:0007669"/>
    <property type="project" value="TreeGrafter"/>
</dbReference>
<dbReference type="GO" id="GO:0005884">
    <property type="term" value="C:actin filament"/>
    <property type="evidence" value="ECO:0007669"/>
    <property type="project" value="TreeGrafter"/>
</dbReference>
<evidence type="ECO:0000313" key="2">
    <source>
        <dbReference type="EMBL" id="GFR14011.1"/>
    </source>
</evidence>